<dbReference type="InterPro" id="IPR053286">
    <property type="entry name" value="Nematode_rcpt-like_srab"/>
</dbReference>
<keyword evidence="3 5" id="KW-1133">Transmembrane helix</keyword>
<proteinExistence type="predicted"/>
<evidence type="ECO:0000256" key="1">
    <source>
        <dbReference type="ARBA" id="ARBA00004141"/>
    </source>
</evidence>
<dbReference type="EMBL" id="AZBU02000010">
    <property type="protein sequence ID" value="TKR63325.1"/>
    <property type="molecule type" value="Genomic_DNA"/>
</dbReference>
<feature type="transmembrane region" description="Helical" evidence="5">
    <location>
        <begin position="82"/>
        <end position="108"/>
    </location>
</feature>
<keyword evidence="4 5" id="KW-0472">Membrane</keyword>
<evidence type="ECO:0008006" key="8">
    <source>
        <dbReference type="Google" id="ProtNLM"/>
    </source>
</evidence>
<gene>
    <name evidence="6" type="ORF">L596_027167</name>
</gene>
<reference evidence="6 7" key="2">
    <citation type="journal article" date="2019" name="G3 (Bethesda)">
        <title>Hybrid Assembly of the Genome of the Entomopathogenic Nematode Steinernema carpocapsae Identifies the X-Chromosome.</title>
        <authorList>
            <person name="Serra L."/>
            <person name="Macchietto M."/>
            <person name="Macias-Munoz A."/>
            <person name="McGill C.J."/>
            <person name="Rodriguez I.M."/>
            <person name="Rodriguez B."/>
            <person name="Murad R."/>
            <person name="Mortazavi A."/>
        </authorList>
    </citation>
    <scope>NUCLEOTIDE SEQUENCE [LARGE SCALE GENOMIC DNA]</scope>
    <source>
        <strain evidence="6 7">ALL</strain>
    </source>
</reference>
<evidence type="ECO:0000256" key="5">
    <source>
        <dbReference type="SAM" id="Phobius"/>
    </source>
</evidence>
<evidence type="ECO:0000256" key="3">
    <source>
        <dbReference type="ARBA" id="ARBA00022989"/>
    </source>
</evidence>
<dbReference type="PANTHER" id="PTHR46561">
    <property type="entry name" value="SERPENTINE RECEPTOR, CLASS AB (CLASS A-LIKE)-RELATED"/>
    <property type="match status" value="1"/>
</dbReference>
<organism evidence="6 7">
    <name type="scientific">Steinernema carpocapsae</name>
    <name type="common">Entomopathogenic nematode</name>
    <dbReference type="NCBI Taxonomy" id="34508"/>
    <lineage>
        <taxon>Eukaryota</taxon>
        <taxon>Metazoa</taxon>
        <taxon>Ecdysozoa</taxon>
        <taxon>Nematoda</taxon>
        <taxon>Chromadorea</taxon>
        <taxon>Rhabditida</taxon>
        <taxon>Tylenchina</taxon>
        <taxon>Panagrolaimomorpha</taxon>
        <taxon>Strongyloidoidea</taxon>
        <taxon>Steinernematidae</taxon>
        <taxon>Steinernema</taxon>
    </lineage>
</organism>
<feature type="transmembrane region" description="Helical" evidence="5">
    <location>
        <begin position="174"/>
        <end position="195"/>
    </location>
</feature>
<dbReference type="AlphaFoldDB" id="A0A4V5ZYE0"/>
<dbReference type="Proteomes" id="UP000298663">
    <property type="component" value="Unassembled WGS sequence"/>
</dbReference>
<dbReference type="GO" id="GO:0016020">
    <property type="term" value="C:membrane"/>
    <property type="evidence" value="ECO:0007669"/>
    <property type="project" value="UniProtKB-SubCell"/>
</dbReference>
<feature type="transmembrane region" description="Helical" evidence="5">
    <location>
        <begin position="142"/>
        <end position="162"/>
    </location>
</feature>
<keyword evidence="2 5" id="KW-0812">Transmembrane</keyword>
<dbReference type="InterPro" id="IPR019408">
    <property type="entry name" value="7TM_GPCR_serpentine_rcpt_Srab"/>
</dbReference>
<evidence type="ECO:0000313" key="6">
    <source>
        <dbReference type="EMBL" id="TKR63325.1"/>
    </source>
</evidence>
<accession>A0A4V5ZYE0</accession>
<name>A0A4V5ZYE0_STECR</name>
<sequence length="212" mass="24706">MLMMPTVFCVNALGVMFIFIGIERAIATVYPERYEKMKSTLPGWFLLGVAFLASFGKAAWMFSRTKTRDGQPMVTIGEMEPFMHFATLGMQLAIEFVNILIFTLLHFCNKRRQKALGRLSSTLAYKYQLNENFESVSQLLRFAWLHGIVIVTSTTILLASIFCMTDQQQERFGLLFDLYPIYHCLFPVLMGYRFVRRKYLRRILNPRFYANV</sequence>
<dbReference type="PANTHER" id="PTHR46561:SF11">
    <property type="entry name" value="SERPENTINE RECEPTOR CLASS ALPHA_BETA-14"/>
    <property type="match status" value="1"/>
</dbReference>
<evidence type="ECO:0000256" key="4">
    <source>
        <dbReference type="ARBA" id="ARBA00023136"/>
    </source>
</evidence>
<protein>
    <recommendedName>
        <fullName evidence="8">Serpentine receptor class gamma</fullName>
    </recommendedName>
</protein>
<comment type="subcellular location">
    <subcellularLocation>
        <location evidence="1">Membrane</location>
        <topology evidence="1">Multi-pass membrane protein</topology>
    </subcellularLocation>
</comment>
<evidence type="ECO:0000256" key="2">
    <source>
        <dbReference type="ARBA" id="ARBA00022692"/>
    </source>
</evidence>
<feature type="transmembrane region" description="Helical" evidence="5">
    <location>
        <begin position="12"/>
        <end position="31"/>
    </location>
</feature>
<evidence type="ECO:0000313" key="7">
    <source>
        <dbReference type="Proteomes" id="UP000298663"/>
    </source>
</evidence>
<dbReference type="OrthoDB" id="5836625at2759"/>
<reference evidence="6 7" key="1">
    <citation type="journal article" date="2015" name="Genome Biol.">
        <title>Comparative genomics of Steinernema reveals deeply conserved gene regulatory networks.</title>
        <authorList>
            <person name="Dillman A.R."/>
            <person name="Macchietto M."/>
            <person name="Porter C.F."/>
            <person name="Rogers A."/>
            <person name="Williams B."/>
            <person name="Antoshechkin I."/>
            <person name="Lee M.M."/>
            <person name="Goodwin Z."/>
            <person name="Lu X."/>
            <person name="Lewis E.E."/>
            <person name="Goodrich-Blair H."/>
            <person name="Stock S.P."/>
            <person name="Adams B.J."/>
            <person name="Sternberg P.W."/>
            <person name="Mortazavi A."/>
        </authorList>
    </citation>
    <scope>NUCLEOTIDE SEQUENCE [LARGE SCALE GENOMIC DNA]</scope>
    <source>
        <strain evidence="6 7">ALL</strain>
    </source>
</reference>
<keyword evidence="7" id="KW-1185">Reference proteome</keyword>
<feature type="transmembrane region" description="Helical" evidence="5">
    <location>
        <begin position="43"/>
        <end position="62"/>
    </location>
</feature>
<comment type="caution">
    <text evidence="6">The sequence shown here is derived from an EMBL/GenBank/DDBJ whole genome shotgun (WGS) entry which is preliminary data.</text>
</comment>
<dbReference type="Pfam" id="PF10292">
    <property type="entry name" value="7TM_GPCR_Srab"/>
    <property type="match status" value="1"/>
</dbReference>